<sequence>MKNSKKNHEHKNSFSLVSQKLKIILGLSVFTLVAYFMIAADHIDAPSVAGGNSDITDFYAFEAQDTDNVVFIANVQGLISPEATASASFNENVLVEFNIDTTGDYVEDLVIQAIPRDGKMYFFGPTVPSVTGLISSIETMATQSMVDISIYGSSVVTATNAGMRFFAGPRDDPFFMDFAKYGEIIAGTATSFDNPGTDTFAGTNVMSIVVEVPKAMVGGSGTINTWVESKRKQ</sequence>
<feature type="transmembrane region" description="Helical" evidence="1">
    <location>
        <begin position="21"/>
        <end position="38"/>
    </location>
</feature>
<evidence type="ECO:0000256" key="1">
    <source>
        <dbReference type="SAM" id="Phobius"/>
    </source>
</evidence>
<name>A0ABW5WPV2_9FLAO</name>
<keyword evidence="1" id="KW-1133">Transmembrane helix</keyword>
<dbReference type="RefSeq" id="WP_183489662.1">
    <property type="nucleotide sequence ID" value="NZ_JBHUOV010000005.1"/>
</dbReference>
<proteinExistence type="predicted"/>
<dbReference type="InterPro" id="IPR025566">
    <property type="entry name" value="DUF4331"/>
</dbReference>
<comment type="caution">
    <text evidence="2">The sequence shown here is derived from an EMBL/GenBank/DDBJ whole genome shotgun (WGS) entry which is preliminary data.</text>
</comment>
<dbReference type="EMBL" id="JBHUOV010000005">
    <property type="protein sequence ID" value="MFD2823979.1"/>
    <property type="molecule type" value="Genomic_DNA"/>
</dbReference>
<dbReference type="Proteomes" id="UP001597533">
    <property type="component" value="Unassembled WGS sequence"/>
</dbReference>
<accession>A0ABW5WPV2</accession>
<evidence type="ECO:0000313" key="2">
    <source>
        <dbReference type="EMBL" id="MFD2823979.1"/>
    </source>
</evidence>
<protein>
    <submittedName>
        <fullName evidence="2">DUF4331 family protein</fullName>
    </submittedName>
</protein>
<reference evidence="3" key="1">
    <citation type="journal article" date="2019" name="Int. J. Syst. Evol. Microbiol.">
        <title>The Global Catalogue of Microorganisms (GCM) 10K type strain sequencing project: providing services to taxonomists for standard genome sequencing and annotation.</title>
        <authorList>
            <consortium name="The Broad Institute Genomics Platform"/>
            <consortium name="The Broad Institute Genome Sequencing Center for Infectious Disease"/>
            <person name="Wu L."/>
            <person name="Ma J."/>
        </authorList>
    </citation>
    <scope>NUCLEOTIDE SEQUENCE [LARGE SCALE GENOMIC DNA]</scope>
    <source>
        <strain evidence="3">KCTC 32141</strain>
    </source>
</reference>
<keyword evidence="3" id="KW-1185">Reference proteome</keyword>
<gene>
    <name evidence="2" type="ORF">ACFS5M_09875</name>
</gene>
<dbReference type="Pfam" id="PF14224">
    <property type="entry name" value="DUF4331"/>
    <property type="match status" value="2"/>
</dbReference>
<organism evidence="2 3">
    <name type="scientific">Lacinutrix iliipiscaria</name>
    <dbReference type="NCBI Taxonomy" id="1230532"/>
    <lineage>
        <taxon>Bacteria</taxon>
        <taxon>Pseudomonadati</taxon>
        <taxon>Bacteroidota</taxon>
        <taxon>Flavobacteriia</taxon>
        <taxon>Flavobacteriales</taxon>
        <taxon>Flavobacteriaceae</taxon>
        <taxon>Lacinutrix</taxon>
    </lineage>
</organism>
<keyword evidence="1" id="KW-0472">Membrane</keyword>
<evidence type="ECO:0000313" key="3">
    <source>
        <dbReference type="Proteomes" id="UP001597533"/>
    </source>
</evidence>
<keyword evidence="1" id="KW-0812">Transmembrane</keyword>